<evidence type="ECO:0000256" key="1">
    <source>
        <dbReference type="ARBA" id="ARBA00043985"/>
    </source>
</evidence>
<evidence type="ECO:0000256" key="3">
    <source>
        <dbReference type="SAM" id="MobiDB-lite"/>
    </source>
</evidence>
<dbReference type="PANTHER" id="PTHR31088">
    <property type="entry name" value="MEMBRANE-ASSOCIATED PROTEIN VIPP1, CHLOROPLASTIC"/>
    <property type="match status" value="1"/>
</dbReference>
<dbReference type="Proteomes" id="UP000325292">
    <property type="component" value="Chromosome"/>
</dbReference>
<feature type="coiled-coil region" evidence="2">
    <location>
        <begin position="54"/>
        <end position="131"/>
    </location>
</feature>
<feature type="compositionally biased region" description="Basic and acidic residues" evidence="3">
    <location>
        <begin position="226"/>
        <end position="240"/>
    </location>
</feature>
<reference evidence="4 5" key="1">
    <citation type="journal article" date="2019" name="Sci. Rep.">
        <title>Sulfobacillus thermotolerans: new insights into resistance and metabolic capacities of acidophilic chemolithotrophs.</title>
        <authorList>
            <person name="Panyushkina A.E."/>
            <person name="Babenko V.V."/>
            <person name="Nikitina A.S."/>
            <person name="Selezneva O.V."/>
            <person name="Tsaplina I.A."/>
            <person name="Letarova M.A."/>
            <person name="Kostryukova E.S."/>
            <person name="Letarov A.V."/>
        </authorList>
    </citation>
    <scope>NUCLEOTIDE SEQUENCE [LARGE SCALE GENOMIC DNA]</scope>
    <source>
        <strain evidence="4 5">Kr1</strain>
    </source>
</reference>
<evidence type="ECO:0000313" key="4">
    <source>
        <dbReference type="EMBL" id="AUW92740.1"/>
    </source>
</evidence>
<keyword evidence="2" id="KW-0175">Coiled coil</keyword>
<name>A0ABM6RN46_9FIRM</name>
<dbReference type="PANTHER" id="PTHR31088:SF6">
    <property type="entry name" value="PHAGE SHOCK PROTEIN A"/>
    <property type="match status" value="1"/>
</dbReference>
<organism evidence="4 5">
    <name type="scientific">Sulfobacillus thermotolerans</name>
    <dbReference type="NCBI Taxonomy" id="338644"/>
    <lineage>
        <taxon>Bacteria</taxon>
        <taxon>Bacillati</taxon>
        <taxon>Bacillota</taxon>
        <taxon>Clostridia</taxon>
        <taxon>Eubacteriales</taxon>
        <taxon>Clostridiales Family XVII. Incertae Sedis</taxon>
        <taxon>Sulfobacillus</taxon>
    </lineage>
</organism>
<accession>A0ABM6RN46</accession>
<dbReference type="RefSeq" id="WP_103374066.1">
    <property type="nucleotide sequence ID" value="NZ_CP133983.1"/>
</dbReference>
<dbReference type="InterPro" id="IPR007157">
    <property type="entry name" value="PspA_VIPP1"/>
</dbReference>
<dbReference type="Pfam" id="PF04012">
    <property type="entry name" value="PspA_IM30"/>
    <property type="match status" value="1"/>
</dbReference>
<comment type="similarity">
    <text evidence="1">Belongs to the PspA/Vipp/IM30 family.</text>
</comment>
<feature type="coiled-coil region" evidence="2">
    <location>
        <begin position="163"/>
        <end position="190"/>
    </location>
</feature>
<gene>
    <name evidence="4" type="ORF">BXT84_01180</name>
</gene>
<sequence length="240" mass="26560">MGLISRVSTIFKSKVNNILDKAEDPRETLEYSYQKQVEQLQQVRRGVAEVVTSKKRIELQLNKLQQMAAQWDQDARDAVAAGRDDLAQEALTRKQTVVAQMQGLQTQIADLEKEEHRLQDAQQKLSLKVETFRTQKEVIKAQYSAAQAQVKIGEAFSGLGEDMADVNMALQRAQDKTQALQARAQAIDALSEASSSTLQLDAAPSTGDSIRDELNRLKGSTSVSDELAKLKEEMGKGEPS</sequence>
<dbReference type="EMBL" id="CP019454">
    <property type="protein sequence ID" value="AUW92740.1"/>
    <property type="molecule type" value="Genomic_DNA"/>
</dbReference>
<protein>
    <submittedName>
        <fullName evidence="4">Phage shock protein A</fullName>
    </submittedName>
</protein>
<evidence type="ECO:0000313" key="5">
    <source>
        <dbReference type="Proteomes" id="UP000325292"/>
    </source>
</evidence>
<proteinExistence type="inferred from homology"/>
<keyword evidence="5" id="KW-1185">Reference proteome</keyword>
<feature type="region of interest" description="Disordered" evidence="3">
    <location>
        <begin position="194"/>
        <end position="240"/>
    </location>
</feature>
<evidence type="ECO:0000256" key="2">
    <source>
        <dbReference type="SAM" id="Coils"/>
    </source>
</evidence>